<protein>
    <submittedName>
        <fullName evidence="3">Uncharacterized protein</fullName>
    </submittedName>
</protein>
<proteinExistence type="predicted"/>
<evidence type="ECO:0000256" key="1">
    <source>
        <dbReference type="SAM" id="Coils"/>
    </source>
</evidence>
<sequence>MFGILRIGSEKDSVEFIEHAKGKAASQLGGYVFSHSACGGCRLKKVKPSHSSEPADNHSSRPKSTPHSQANISDTSGTSGIRNNPSALNNIGVDQEINGWEMAEIVPTTSNLNDLRQGSRFSGEPDYSKNELDDIFSTIAGLQPEDMQTNVFMLEDIGGIEASQPPSADAQSSFMDFGHARTSPSLQSHQNTDAAASDNVVTTGLSRARSSTDLSSCQCRGSILRVLAEIESKILSVSPSNMYAMLSYQRRTTAASNEILTSRICNCSKKFFGLLEIIGEKITSLSEAIIAAFVCRVKAQNDYVDFDESDSFDKCLDRNSAIRLGEFQVQTLQELKVVSAAVIKLQLKYSLTFVSRTRELAISMNLLAQAQNLEKLEHRLEKLSTKMQRTASDVESDICKL</sequence>
<feature type="region of interest" description="Disordered" evidence="2">
    <location>
        <begin position="45"/>
        <end position="87"/>
    </location>
</feature>
<organism evidence="3 4">
    <name type="scientific">Karstenula rhodostoma CBS 690.94</name>
    <dbReference type="NCBI Taxonomy" id="1392251"/>
    <lineage>
        <taxon>Eukaryota</taxon>
        <taxon>Fungi</taxon>
        <taxon>Dikarya</taxon>
        <taxon>Ascomycota</taxon>
        <taxon>Pezizomycotina</taxon>
        <taxon>Dothideomycetes</taxon>
        <taxon>Pleosporomycetidae</taxon>
        <taxon>Pleosporales</taxon>
        <taxon>Massarineae</taxon>
        <taxon>Didymosphaeriaceae</taxon>
        <taxon>Karstenula</taxon>
    </lineage>
</organism>
<name>A0A9P4PIE7_9PLEO</name>
<feature type="compositionally biased region" description="Polar residues" evidence="2">
    <location>
        <begin position="62"/>
        <end position="87"/>
    </location>
</feature>
<keyword evidence="1" id="KW-0175">Coiled coil</keyword>
<gene>
    <name evidence="3" type="ORF">P171DRAFT_464104</name>
</gene>
<evidence type="ECO:0000256" key="2">
    <source>
        <dbReference type="SAM" id="MobiDB-lite"/>
    </source>
</evidence>
<dbReference type="EMBL" id="MU001501">
    <property type="protein sequence ID" value="KAF2444572.1"/>
    <property type="molecule type" value="Genomic_DNA"/>
</dbReference>
<reference evidence="3" key="1">
    <citation type="journal article" date="2020" name="Stud. Mycol.">
        <title>101 Dothideomycetes genomes: a test case for predicting lifestyles and emergence of pathogens.</title>
        <authorList>
            <person name="Haridas S."/>
            <person name="Albert R."/>
            <person name="Binder M."/>
            <person name="Bloem J."/>
            <person name="Labutti K."/>
            <person name="Salamov A."/>
            <person name="Andreopoulos B."/>
            <person name="Baker S."/>
            <person name="Barry K."/>
            <person name="Bills G."/>
            <person name="Bluhm B."/>
            <person name="Cannon C."/>
            <person name="Castanera R."/>
            <person name="Culley D."/>
            <person name="Daum C."/>
            <person name="Ezra D."/>
            <person name="Gonzalez J."/>
            <person name="Henrissat B."/>
            <person name="Kuo A."/>
            <person name="Liang C."/>
            <person name="Lipzen A."/>
            <person name="Lutzoni F."/>
            <person name="Magnuson J."/>
            <person name="Mondo S."/>
            <person name="Nolan M."/>
            <person name="Ohm R."/>
            <person name="Pangilinan J."/>
            <person name="Park H.-J."/>
            <person name="Ramirez L."/>
            <person name="Alfaro M."/>
            <person name="Sun H."/>
            <person name="Tritt A."/>
            <person name="Yoshinaga Y."/>
            <person name="Zwiers L.-H."/>
            <person name="Turgeon B."/>
            <person name="Goodwin S."/>
            <person name="Spatafora J."/>
            <person name="Crous P."/>
            <person name="Grigoriev I."/>
        </authorList>
    </citation>
    <scope>NUCLEOTIDE SEQUENCE</scope>
    <source>
        <strain evidence="3">CBS 690.94</strain>
    </source>
</reference>
<evidence type="ECO:0000313" key="4">
    <source>
        <dbReference type="Proteomes" id="UP000799764"/>
    </source>
</evidence>
<evidence type="ECO:0000313" key="3">
    <source>
        <dbReference type="EMBL" id="KAF2444572.1"/>
    </source>
</evidence>
<dbReference type="Proteomes" id="UP000799764">
    <property type="component" value="Unassembled WGS sequence"/>
</dbReference>
<feature type="coiled-coil region" evidence="1">
    <location>
        <begin position="366"/>
        <end position="393"/>
    </location>
</feature>
<comment type="caution">
    <text evidence="3">The sequence shown here is derived from an EMBL/GenBank/DDBJ whole genome shotgun (WGS) entry which is preliminary data.</text>
</comment>
<dbReference type="AlphaFoldDB" id="A0A9P4PIE7"/>
<accession>A0A9P4PIE7</accession>
<keyword evidence="4" id="KW-1185">Reference proteome</keyword>
<dbReference type="OrthoDB" id="10261408at2759"/>